<dbReference type="Proteomes" id="UP001596135">
    <property type="component" value="Unassembled WGS sequence"/>
</dbReference>
<gene>
    <name evidence="2" type="ORF">ACFPYL_03495</name>
</gene>
<proteinExistence type="predicted"/>
<dbReference type="RefSeq" id="WP_379150378.1">
    <property type="nucleotide sequence ID" value="NZ_JBHSRJ010000002.1"/>
</dbReference>
<evidence type="ECO:0000259" key="1">
    <source>
        <dbReference type="Pfam" id="PF09995"/>
    </source>
</evidence>
<accession>A0ABW1LEK0</accession>
<dbReference type="EMBL" id="JBHSRJ010000002">
    <property type="protein sequence ID" value="MFC6042118.1"/>
    <property type="molecule type" value="Genomic_DNA"/>
</dbReference>
<sequence length="277" mass="31265">MTDRDVPVPAGFDVRRHLSGVGAQMAGGANVILQLSWPEVGYGVMNSRVHDGSAMLHPVKRARTTFTYLAVAMLGTDAERTAYRRAVTGQHAQVVSQPDEPATYRAMDPELQTWVAACLYYGTADLVEKMHGPLPDGEADALYAYCARFGTTLQMPAASWPADRAAFAAYWEESLARVRIDPPVRDYLMRLTLLENLPRPLRRRARHNLFVTTGFLPPLFREAMGLAWTDDDQARFDRLMERTGRRQRALPVSVRIFPFNALLLDLRRRLRRGRPLV</sequence>
<evidence type="ECO:0000313" key="3">
    <source>
        <dbReference type="Proteomes" id="UP001596135"/>
    </source>
</evidence>
<dbReference type="PANTHER" id="PTHR36151:SF3">
    <property type="entry name" value="ER-BOUND OXYGENASE MPAB_MPAB'_RUBBER OXYGENASE CATALYTIC DOMAIN-CONTAINING PROTEIN"/>
    <property type="match status" value="1"/>
</dbReference>
<dbReference type="PANTHER" id="PTHR36151">
    <property type="entry name" value="BLR2777 PROTEIN"/>
    <property type="match status" value="1"/>
</dbReference>
<comment type="caution">
    <text evidence="2">The sequence shown here is derived from an EMBL/GenBank/DDBJ whole genome shotgun (WGS) entry which is preliminary data.</text>
</comment>
<reference evidence="3" key="1">
    <citation type="journal article" date="2019" name="Int. J. Syst. Evol. Microbiol.">
        <title>The Global Catalogue of Microorganisms (GCM) 10K type strain sequencing project: providing services to taxonomists for standard genome sequencing and annotation.</title>
        <authorList>
            <consortium name="The Broad Institute Genomics Platform"/>
            <consortium name="The Broad Institute Genome Sequencing Center for Infectious Disease"/>
            <person name="Wu L."/>
            <person name="Ma J."/>
        </authorList>
    </citation>
    <scope>NUCLEOTIDE SEQUENCE [LARGE SCALE GENOMIC DNA]</scope>
    <source>
        <strain evidence="3">CCUG 54522</strain>
    </source>
</reference>
<protein>
    <submittedName>
        <fullName evidence="2">Oxygenase MpaB family protein</fullName>
        <ecNumber evidence="2">1.-.-.-</ecNumber>
    </submittedName>
</protein>
<organism evidence="2 3">
    <name type="scientific">Nocardioides hankookensis</name>
    <dbReference type="NCBI Taxonomy" id="443157"/>
    <lineage>
        <taxon>Bacteria</taxon>
        <taxon>Bacillati</taxon>
        <taxon>Actinomycetota</taxon>
        <taxon>Actinomycetes</taxon>
        <taxon>Propionibacteriales</taxon>
        <taxon>Nocardioidaceae</taxon>
        <taxon>Nocardioides</taxon>
    </lineage>
</organism>
<name>A0ABW1LEK0_9ACTN</name>
<dbReference type="GO" id="GO:0016491">
    <property type="term" value="F:oxidoreductase activity"/>
    <property type="evidence" value="ECO:0007669"/>
    <property type="project" value="UniProtKB-KW"/>
</dbReference>
<evidence type="ECO:0000313" key="2">
    <source>
        <dbReference type="EMBL" id="MFC6042118.1"/>
    </source>
</evidence>
<dbReference type="Pfam" id="PF09995">
    <property type="entry name" value="MPAB_Lcp_cat"/>
    <property type="match status" value="1"/>
</dbReference>
<dbReference type="InterPro" id="IPR018713">
    <property type="entry name" value="MPAB/Lcp_cat_dom"/>
</dbReference>
<keyword evidence="2" id="KW-0560">Oxidoreductase</keyword>
<dbReference type="EC" id="1.-.-.-" evidence="2"/>
<keyword evidence="3" id="KW-1185">Reference proteome</keyword>
<feature type="domain" description="ER-bound oxygenase mpaB/mpaB'/Rubber oxygenase catalytic" evidence="1">
    <location>
        <begin position="15"/>
        <end position="242"/>
    </location>
</feature>